<keyword evidence="2" id="KW-1185">Reference proteome</keyword>
<evidence type="ECO:0000313" key="2">
    <source>
        <dbReference type="Proteomes" id="UP001056120"/>
    </source>
</evidence>
<accession>A0ACB9HH65</accession>
<name>A0ACB9HH65_9ASTR</name>
<gene>
    <name evidence="1" type="ORF">L1987_37274</name>
</gene>
<reference evidence="1 2" key="2">
    <citation type="journal article" date="2022" name="Mol. Ecol. Resour.">
        <title>The genomes of chicory, endive, great burdock and yacon provide insights into Asteraceae paleo-polyploidization history and plant inulin production.</title>
        <authorList>
            <person name="Fan W."/>
            <person name="Wang S."/>
            <person name="Wang H."/>
            <person name="Wang A."/>
            <person name="Jiang F."/>
            <person name="Liu H."/>
            <person name="Zhao H."/>
            <person name="Xu D."/>
            <person name="Zhang Y."/>
        </authorList>
    </citation>
    <scope>NUCLEOTIDE SEQUENCE [LARGE SCALE GENOMIC DNA]</scope>
    <source>
        <strain evidence="2">cv. Yunnan</strain>
        <tissue evidence="1">Leaves</tissue>
    </source>
</reference>
<evidence type="ECO:0000313" key="1">
    <source>
        <dbReference type="EMBL" id="KAI3794641.1"/>
    </source>
</evidence>
<dbReference type="Proteomes" id="UP001056120">
    <property type="component" value="Linkage Group LG12"/>
</dbReference>
<protein>
    <submittedName>
        <fullName evidence="1">Uncharacterized protein</fullName>
    </submittedName>
</protein>
<dbReference type="EMBL" id="CM042029">
    <property type="protein sequence ID" value="KAI3794641.1"/>
    <property type="molecule type" value="Genomic_DNA"/>
</dbReference>
<organism evidence="1 2">
    <name type="scientific">Smallanthus sonchifolius</name>
    <dbReference type="NCBI Taxonomy" id="185202"/>
    <lineage>
        <taxon>Eukaryota</taxon>
        <taxon>Viridiplantae</taxon>
        <taxon>Streptophyta</taxon>
        <taxon>Embryophyta</taxon>
        <taxon>Tracheophyta</taxon>
        <taxon>Spermatophyta</taxon>
        <taxon>Magnoliopsida</taxon>
        <taxon>eudicotyledons</taxon>
        <taxon>Gunneridae</taxon>
        <taxon>Pentapetalae</taxon>
        <taxon>asterids</taxon>
        <taxon>campanulids</taxon>
        <taxon>Asterales</taxon>
        <taxon>Asteraceae</taxon>
        <taxon>Asteroideae</taxon>
        <taxon>Heliantheae alliance</taxon>
        <taxon>Millerieae</taxon>
        <taxon>Smallanthus</taxon>
    </lineage>
</organism>
<comment type="caution">
    <text evidence="1">The sequence shown here is derived from an EMBL/GenBank/DDBJ whole genome shotgun (WGS) entry which is preliminary data.</text>
</comment>
<reference evidence="2" key="1">
    <citation type="journal article" date="2022" name="Mol. Ecol. Resour.">
        <title>The genomes of chicory, endive, great burdock and yacon provide insights into Asteraceae palaeo-polyploidization history and plant inulin production.</title>
        <authorList>
            <person name="Fan W."/>
            <person name="Wang S."/>
            <person name="Wang H."/>
            <person name="Wang A."/>
            <person name="Jiang F."/>
            <person name="Liu H."/>
            <person name="Zhao H."/>
            <person name="Xu D."/>
            <person name="Zhang Y."/>
        </authorList>
    </citation>
    <scope>NUCLEOTIDE SEQUENCE [LARGE SCALE GENOMIC DNA]</scope>
    <source>
        <strain evidence="2">cv. Yunnan</strain>
    </source>
</reference>
<proteinExistence type="predicted"/>
<sequence>MAHATKYKDVKCTTWKRTSGKKIPLVMSDYRPGNVEVVYASTERMMNWNAKYGINEMCRDPWNWASKDPYGSKRKPN</sequence>